<dbReference type="AlphaFoldDB" id="A0AAE4F0H7"/>
<protein>
    <submittedName>
        <fullName evidence="1">Uncharacterized protein</fullName>
    </submittedName>
</protein>
<gene>
    <name evidence="1" type="ORF">NDI54_18715</name>
</gene>
<accession>A0AAE4F0H7</accession>
<dbReference type="Proteomes" id="UP001253439">
    <property type="component" value="Unassembled WGS sequence"/>
</dbReference>
<sequence>MSNSPDHGNEEALLTELATYQNRKLLLWQLAADGRSFCGARVVAQEHDLQNAPVDEQVQAFVDDLLSDGQICPEYDEWTDWEALEASHGETADQYL</sequence>
<evidence type="ECO:0000313" key="1">
    <source>
        <dbReference type="EMBL" id="MDS0223377.1"/>
    </source>
</evidence>
<dbReference type="EMBL" id="JAMQOM010000013">
    <property type="protein sequence ID" value="MDS0223377.1"/>
    <property type="molecule type" value="Genomic_DNA"/>
</dbReference>
<dbReference type="RefSeq" id="WP_310897940.1">
    <property type="nucleotide sequence ID" value="NZ_JAMQOM010000013.1"/>
</dbReference>
<name>A0AAE4F0H7_9EURY</name>
<organism evidence="1 2">
    <name type="scientific">Haloarcula terrestris</name>
    <dbReference type="NCBI Taxonomy" id="2950533"/>
    <lineage>
        <taxon>Archaea</taxon>
        <taxon>Methanobacteriati</taxon>
        <taxon>Methanobacteriota</taxon>
        <taxon>Stenosarchaea group</taxon>
        <taxon>Halobacteria</taxon>
        <taxon>Halobacteriales</taxon>
        <taxon>Haloarculaceae</taxon>
        <taxon>Haloarcula</taxon>
    </lineage>
</organism>
<evidence type="ECO:0000313" key="2">
    <source>
        <dbReference type="Proteomes" id="UP001253439"/>
    </source>
</evidence>
<keyword evidence="2" id="KW-1185">Reference proteome</keyword>
<reference evidence="1 2" key="1">
    <citation type="submission" date="2022-06" db="EMBL/GenBank/DDBJ databases">
        <title>Haloarcula sp. a new haloarchaeum isolate from saline soil.</title>
        <authorList>
            <person name="Strakova D."/>
            <person name="Galisteo C."/>
            <person name="Sanchez-Porro C."/>
            <person name="Ventosa A."/>
        </authorList>
    </citation>
    <scope>NUCLEOTIDE SEQUENCE [LARGE SCALE GENOMIC DNA]</scope>
    <source>
        <strain evidence="1 2">S1AR25-5A</strain>
    </source>
</reference>
<proteinExistence type="predicted"/>
<comment type="caution">
    <text evidence="1">The sequence shown here is derived from an EMBL/GenBank/DDBJ whole genome shotgun (WGS) entry which is preliminary data.</text>
</comment>